<dbReference type="PROSITE" id="PS50294">
    <property type="entry name" value="WD_REPEATS_REGION"/>
    <property type="match status" value="5"/>
</dbReference>
<dbReference type="PRINTS" id="PR00320">
    <property type="entry name" value="GPROTEINBRPT"/>
</dbReference>
<feature type="compositionally biased region" description="Acidic residues" evidence="12">
    <location>
        <begin position="523"/>
        <end position="536"/>
    </location>
</feature>
<dbReference type="GO" id="GO:0005634">
    <property type="term" value="C:nucleus"/>
    <property type="evidence" value="ECO:0007669"/>
    <property type="project" value="UniProtKB-SubCell"/>
</dbReference>
<dbReference type="OrthoDB" id="27911at2759"/>
<dbReference type="InterPro" id="IPR020472">
    <property type="entry name" value="WD40_PAC1"/>
</dbReference>
<dbReference type="Gene3D" id="2.130.10.10">
    <property type="entry name" value="YVTN repeat-like/Quinoprotein amine dehydrogenase"/>
    <property type="match status" value="4"/>
</dbReference>
<evidence type="ECO:0000256" key="9">
    <source>
        <dbReference type="ARBA" id="ARBA00022737"/>
    </source>
</evidence>
<dbReference type="AlphaFoldDB" id="A0A167Y8T8"/>
<dbReference type="GO" id="GO:0005737">
    <property type="term" value="C:cytoplasm"/>
    <property type="evidence" value="ECO:0007669"/>
    <property type="project" value="UniProtKB-SubCell"/>
</dbReference>
<evidence type="ECO:0000256" key="1">
    <source>
        <dbReference type="ARBA" id="ARBA00004123"/>
    </source>
</evidence>
<sequence>MVSFKTDYITVGGNRNPAAASWDVKTGLLAYGADNNIAIWNPNDPEQRGVRALLTGHSDTVNTVRFCSSSAIEGRLIISGSVDKTVRVWKQDLSASTPECPVFTHATTLKGHEGSVNCVTFDEETNLCASGAADGTVRIWALEKQQDGGVEGKLLETIVLKPRFFPLAIALRSVPSKGDGHSVVLAVGGTRTSIQLYVSQDATSTPPSFQLSASLVGHEAWIRSLEFNGAQADDFYLASASQDKYIRLWRIRAGEPVRNEKNRDQELIGTLEKTLTNKTYSFNMAESKYSVTFEALLFGHEDWIYTLQWNPNPQTPQLLSASADNSLVIWEPDPVSGVWFSAHRMGEISVQKGSTTATGSAGGFWIGLWSPSGDEVVCLGRTGSWRRWAYDKVSDIWVEQVGISGHVRSCNGIEWEPHGAYLLSTSSDQTTRLHAEWKRDGKSSWHEFSRPQIHGYDLNCLASISTSRFVSGADEKLLRVFEETRVIAHLLQKLSGFSQEKAEQLPEAANIPVLGLSNKALDDEIPAGDEEGEQESSELPSASQVSALLNLNHPPFEDHLSKFSLWPEHEKLYGHGYEISAVAPSNDRRLIATACKASSIDHAVIRLYDTTTWVEIRPPLTAHSLTITSLAFSPDDRYLASVGRDRQWTVFERDEHDPTTYKLLTSHPKGHTRMILDVCWAPTKTPVFATAGRDKAVNVWKLEGAQASLVTTVKTTSPVSAIACFHAVVQDKVLLAIGENSGQVSIHSLNAETLEVSGEPAIVPAAEIPSKSITQVVWRPVAEEVNVLQLAVSSEDTSARIYAIDGLVQ</sequence>
<reference evidence="13 14" key="1">
    <citation type="journal article" date="2016" name="Genome Biol. Evol.">
        <title>Divergent and convergent evolution of fungal pathogenicity.</title>
        <authorList>
            <person name="Shang Y."/>
            <person name="Xiao G."/>
            <person name="Zheng P."/>
            <person name="Cen K."/>
            <person name="Zhan S."/>
            <person name="Wang C."/>
        </authorList>
    </citation>
    <scope>NUCLEOTIDE SEQUENCE [LARGE SCALE GENOMIC DNA]</scope>
    <source>
        <strain evidence="13 14">ARSEF 7405</strain>
    </source>
</reference>
<evidence type="ECO:0000256" key="12">
    <source>
        <dbReference type="SAM" id="MobiDB-lite"/>
    </source>
</evidence>
<evidence type="ECO:0000256" key="6">
    <source>
        <dbReference type="ARBA" id="ARBA00022490"/>
    </source>
</evidence>
<name>A0A167Y8T8_9EURO</name>
<feature type="repeat" description="WD" evidence="11">
    <location>
        <begin position="54"/>
        <end position="90"/>
    </location>
</feature>
<evidence type="ECO:0000256" key="5">
    <source>
        <dbReference type="ARBA" id="ARBA00020267"/>
    </source>
</evidence>
<dbReference type="GO" id="GO:0032447">
    <property type="term" value="P:protein urmylation"/>
    <property type="evidence" value="ECO:0007669"/>
    <property type="project" value="EnsemblFungi"/>
</dbReference>
<accession>A0A167Y8T8</accession>
<dbReference type="GO" id="GO:0006357">
    <property type="term" value="P:regulation of transcription by RNA polymerase II"/>
    <property type="evidence" value="ECO:0007669"/>
    <property type="project" value="EnsemblFungi"/>
</dbReference>
<dbReference type="GO" id="GO:0008017">
    <property type="term" value="F:microtubule binding"/>
    <property type="evidence" value="ECO:0007669"/>
    <property type="project" value="EnsemblFungi"/>
</dbReference>
<dbReference type="SMART" id="SM00320">
    <property type="entry name" value="WD40"/>
    <property type="match status" value="9"/>
</dbReference>
<dbReference type="InterPro" id="IPR015943">
    <property type="entry name" value="WD40/YVTN_repeat-like_dom_sf"/>
</dbReference>
<feature type="repeat" description="WD" evidence="11">
    <location>
        <begin position="297"/>
        <end position="331"/>
    </location>
</feature>
<dbReference type="PANTHER" id="PTHR44111">
    <property type="entry name" value="ELONGATOR COMPLEX PROTEIN 2"/>
    <property type="match status" value="1"/>
</dbReference>
<dbReference type="InterPro" id="IPR001680">
    <property type="entry name" value="WD40_rpt"/>
</dbReference>
<evidence type="ECO:0000256" key="4">
    <source>
        <dbReference type="ARBA" id="ARBA00005881"/>
    </source>
</evidence>
<comment type="caution">
    <text evidence="13">The sequence shown here is derived from an EMBL/GenBank/DDBJ whole genome shotgun (WGS) entry which is preliminary data.</text>
</comment>
<keyword evidence="6" id="KW-0963">Cytoplasm</keyword>
<comment type="subcellular location">
    <subcellularLocation>
        <location evidence="2">Cytoplasm</location>
    </subcellularLocation>
    <subcellularLocation>
        <location evidence="1">Nucleus</location>
    </subcellularLocation>
</comment>
<dbReference type="InterPro" id="IPR036322">
    <property type="entry name" value="WD40_repeat_dom_sf"/>
</dbReference>
<evidence type="ECO:0000256" key="11">
    <source>
        <dbReference type="PROSITE-ProRule" id="PRU00221"/>
    </source>
</evidence>
<keyword evidence="7 11" id="KW-0853">WD repeat</keyword>
<protein>
    <recommendedName>
        <fullName evidence="5">Elongator complex protein 2</fullName>
    </recommendedName>
</protein>
<proteinExistence type="inferred from homology"/>
<feature type="repeat" description="WD" evidence="11">
    <location>
        <begin position="109"/>
        <end position="143"/>
    </location>
</feature>
<organism evidence="13 14">
    <name type="scientific">Ascosphaera apis ARSEF 7405</name>
    <dbReference type="NCBI Taxonomy" id="392613"/>
    <lineage>
        <taxon>Eukaryota</taxon>
        <taxon>Fungi</taxon>
        <taxon>Dikarya</taxon>
        <taxon>Ascomycota</taxon>
        <taxon>Pezizomycotina</taxon>
        <taxon>Eurotiomycetes</taxon>
        <taxon>Eurotiomycetidae</taxon>
        <taxon>Onygenales</taxon>
        <taxon>Ascosphaeraceae</taxon>
        <taxon>Ascosphaera</taxon>
    </lineage>
</organism>
<keyword evidence="8" id="KW-0819">tRNA processing</keyword>
<keyword evidence="14" id="KW-1185">Reference proteome</keyword>
<evidence type="ECO:0000313" key="14">
    <source>
        <dbReference type="Proteomes" id="UP000242877"/>
    </source>
</evidence>
<dbReference type="PANTHER" id="PTHR44111:SF1">
    <property type="entry name" value="ELONGATOR COMPLEX PROTEIN 2"/>
    <property type="match status" value="1"/>
</dbReference>
<dbReference type="GO" id="GO:0033588">
    <property type="term" value="C:elongator holoenzyme complex"/>
    <property type="evidence" value="ECO:0007669"/>
    <property type="project" value="EnsemblFungi"/>
</dbReference>
<feature type="repeat" description="WD" evidence="11">
    <location>
        <begin position="620"/>
        <end position="652"/>
    </location>
</feature>
<feature type="repeat" description="WD" evidence="11">
    <location>
        <begin position="668"/>
        <end position="710"/>
    </location>
</feature>
<dbReference type="Proteomes" id="UP000242877">
    <property type="component" value="Unassembled WGS sequence"/>
</dbReference>
<dbReference type="GO" id="GO:0002098">
    <property type="term" value="P:tRNA wobble uridine modification"/>
    <property type="evidence" value="ECO:0007669"/>
    <property type="project" value="EnsemblFungi"/>
</dbReference>
<dbReference type="FunFam" id="2.130.10.10:FF:000400">
    <property type="entry name" value="Elongator acetyltransferase complex subunit 2"/>
    <property type="match status" value="1"/>
</dbReference>
<evidence type="ECO:0000256" key="7">
    <source>
        <dbReference type="ARBA" id="ARBA00022574"/>
    </source>
</evidence>
<evidence type="ECO:0000256" key="2">
    <source>
        <dbReference type="ARBA" id="ARBA00004496"/>
    </source>
</evidence>
<dbReference type="PROSITE" id="PS50082">
    <property type="entry name" value="WD_REPEATS_2"/>
    <property type="match status" value="6"/>
</dbReference>
<gene>
    <name evidence="13" type="ORF">AAP_03638</name>
</gene>
<dbReference type="UniPathway" id="UPA00988"/>
<evidence type="ECO:0000313" key="13">
    <source>
        <dbReference type="EMBL" id="KZZ90997.1"/>
    </source>
</evidence>
<feature type="repeat" description="WD" evidence="11">
    <location>
        <begin position="215"/>
        <end position="259"/>
    </location>
</feature>
<feature type="region of interest" description="Disordered" evidence="12">
    <location>
        <begin position="523"/>
        <end position="543"/>
    </location>
</feature>
<keyword evidence="9" id="KW-0677">Repeat</keyword>
<evidence type="ECO:0000256" key="10">
    <source>
        <dbReference type="ARBA" id="ARBA00023242"/>
    </source>
</evidence>
<dbReference type="InterPro" id="IPR037289">
    <property type="entry name" value="Elp2"/>
</dbReference>
<dbReference type="VEuPathDB" id="FungiDB:AAP_03638"/>
<comment type="pathway">
    <text evidence="3">tRNA modification; 5-methoxycarbonylmethyl-2-thiouridine-tRNA biosynthesis.</text>
</comment>
<dbReference type="EMBL" id="AZGZ01000015">
    <property type="protein sequence ID" value="KZZ90997.1"/>
    <property type="molecule type" value="Genomic_DNA"/>
</dbReference>
<dbReference type="Pfam" id="PF00400">
    <property type="entry name" value="WD40"/>
    <property type="match status" value="7"/>
</dbReference>
<keyword evidence="10" id="KW-0539">Nucleus</keyword>
<comment type="similarity">
    <text evidence="4">Belongs to the WD repeat ELP2 family.</text>
</comment>
<evidence type="ECO:0000256" key="3">
    <source>
        <dbReference type="ARBA" id="ARBA00005043"/>
    </source>
</evidence>
<evidence type="ECO:0000256" key="8">
    <source>
        <dbReference type="ARBA" id="ARBA00022694"/>
    </source>
</evidence>
<dbReference type="SUPFAM" id="SSF50978">
    <property type="entry name" value="WD40 repeat-like"/>
    <property type="match status" value="2"/>
</dbReference>